<accession>A0A8H4C7E9</accession>
<dbReference type="PANTHER" id="PTHR33112">
    <property type="entry name" value="DOMAIN PROTEIN, PUTATIVE-RELATED"/>
    <property type="match status" value="1"/>
</dbReference>
<dbReference type="PROSITE" id="PS00108">
    <property type="entry name" value="PROTEIN_KINASE_ST"/>
    <property type="match status" value="1"/>
</dbReference>
<evidence type="ECO:0000259" key="2">
    <source>
        <dbReference type="PROSITE" id="PS50011"/>
    </source>
</evidence>
<comment type="caution">
    <text evidence="3">The sequence shown here is derived from an EMBL/GenBank/DDBJ whole genome shotgun (WGS) entry which is preliminary data.</text>
</comment>
<dbReference type="EMBL" id="WVTB01000091">
    <property type="protein sequence ID" value="KAF3798774.1"/>
    <property type="molecule type" value="Genomic_DNA"/>
</dbReference>
<dbReference type="RefSeq" id="XP_045257934.1">
    <property type="nucleotide sequence ID" value="XM_045408200.1"/>
</dbReference>
<dbReference type="Pfam" id="PF06985">
    <property type="entry name" value="HET"/>
    <property type="match status" value="1"/>
</dbReference>
<feature type="domain" description="Protein kinase" evidence="2">
    <location>
        <begin position="225"/>
        <end position="553"/>
    </location>
</feature>
<dbReference type="AlphaFoldDB" id="A0A8H4C7E9"/>
<feature type="region of interest" description="Disordered" evidence="1">
    <location>
        <begin position="406"/>
        <end position="438"/>
    </location>
</feature>
<evidence type="ECO:0000313" key="4">
    <source>
        <dbReference type="Proteomes" id="UP000613401"/>
    </source>
</evidence>
<dbReference type="SUPFAM" id="SSF56112">
    <property type="entry name" value="Protein kinase-like (PK-like)"/>
    <property type="match status" value="1"/>
</dbReference>
<protein>
    <recommendedName>
        <fullName evidence="2">Protein kinase domain-containing protein</fullName>
    </recommendedName>
</protein>
<feature type="region of interest" description="Disordered" evidence="1">
    <location>
        <begin position="15"/>
        <end position="61"/>
    </location>
</feature>
<dbReference type="InterPro" id="IPR008271">
    <property type="entry name" value="Ser/Thr_kinase_AS"/>
</dbReference>
<sequence length="1272" mass="145393">MSEISLQGKIFAATVQTTYEQSEGPRSPEGGGQNGRELQGNLEDEDSELEDDDSERASPPWIPLSEVKDVVSAAEDELKTLQLSRVDRDRLQTFISKAQRLCALLIHIDRLHWIEAFCEQNFGDARFPVKIVQKNKNTCTVRRFKTKATLSEASVDIHIAKPDDRTIIHTIEDPHQWFFFPPVFSKSGSPYTFDPRCRLPFLKEITHRATNFSAVTERVIHKSHLDFPKFPNDDQVGTVVDDDGNPHVAVKELTSEKWFGPRFKEVVKNEEAVLVHFQEKKHDHFIKAIARYTQSRKHYFVFPWAKGGNLHDFWEKQPSLSDDCLNFSRETWNTFVKWFFRQILGISGAMKSLHFPVNNPGGSCRHGDLKPENILCFCDVLPGPGQVPTNVKLVIADAGHAKIHQKATEFRPDPTRTPRGTQRYTPPEANNPGETEKPTSRRYDIWSLGCMYLEFLIWILYGYKGLLDFYNDVGNEFFSTTGGNVQVKSQVQGWIDAIKVDPRCAPFTSTAVGRLVHLIEARLLVVNIEIEPKDNTELQEVKDLGTMGTGPKLIIRPPTIKINPEPTLARADAKEMVEEMETIEAAADKGLIEWINWDGMEQASKLGTPQTSDTLLSDKQLKTLNQRRHSLSVLDNSWKYTSDSSLASYIVRQSPNTIRHQHLISKLCEYCEQYRLWLPDYRFSVKLLDLVRRSDRCNFCRVLHRCMKDRAALSRDVITFLRSDSSSALTFHEKHLRPVFSLCTTISRTPLIAKGSKRLAENDVHMGFPALLPAGSDTHIRILAEWLSICDKKHKHHQSGGDFVPSRLLDLGYKECKKVRLASSVTDKTSMRYAALSHRWGSPNEARPESVTFPVTTCENRHLIESPQGMDDIVLPQTFQDAVCITRSLGIRYLWIDSLCILQKTGKGHDSEHVEDWRRESQRMEKVFSSAYFTIAASCADHMFDGFLKARSPRDVVTMTTNDGEKFHVCENIDDFDHDVEQGKLNKRGWVLQERALSRRTFHFTKGQTYWECGEGIRCETFTQTTNRKAAFLGDSDFPNAVKSDKQGRQLKLYHELYERYSSLDLSSRKDRPVAIAGLEKRLISALCSPGGYGIMHLNFPRDLLWQRQDQNRSLERVTFDHSSRVPSWSWMAFHGEIRYMNVPLGDVIWEERIISPFQLSDLATDTGYDTQHPHEFNAPISVLTSEREPGQTIDRPRLLIQDDMNFSLQEPIKCIVVARGKRNLQLYAILVHLVKEEDGVQIFERSGVAFLTKNDITVETSAEHPCIGRIR</sequence>
<keyword evidence="4" id="KW-1185">Reference proteome</keyword>
<dbReference type="InterPro" id="IPR011009">
    <property type="entry name" value="Kinase-like_dom_sf"/>
</dbReference>
<feature type="compositionally biased region" description="Acidic residues" evidence="1">
    <location>
        <begin position="42"/>
        <end position="54"/>
    </location>
</feature>
<dbReference type="Pfam" id="PF00069">
    <property type="entry name" value="Pkinase"/>
    <property type="match status" value="1"/>
</dbReference>
<feature type="compositionally biased region" description="Basic and acidic residues" evidence="1">
    <location>
        <begin position="406"/>
        <end position="416"/>
    </location>
</feature>
<dbReference type="SMART" id="SM00220">
    <property type="entry name" value="S_TKc"/>
    <property type="match status" value="1"/>
</dbReference>
<dbReference type="InterPro" id="IPR000719">
    <property type="entry name" value="Prot_kinase_dom"/>
</dbReference>
<gene>
    <name evidence="3" type="ORF">GCG54_00008229</name>
</gene>
<evidence type="ECO:0000256" key="1">
    <source>
        <dbReference type="SAM" id="MobiDB-lite"/>
    </source>
</evidence>
<dbReference type="GeneID" id="69015370"/>
<dbReference type="PANTHER" id="PTHR33112:SF10">
    <property type="entry name" value="TOL"/>
    <property type="match status" value="1"/>
</dbReference>
<dbReference type="Gene3D" id="1.10.510.10">
    <property type="entry name" value="Transferase(Phosphotransferase) domain 1"/>
    <property type="match status" value="1"/>
</dbReference>
<organism evidence="3 4">
    <name type="scientific">Colletotrichum gloeosporioides</name>
    <name type="common">Anthracnose fungus</name>
    <name type="synonym">Glomerella cingulata</name>
    <dbReference type="NCBI Taxonomy" id="474922"/>
    <lineage>
        <taxon>Eukaryota</taxon>
        <taxon>Fungi</taxon>
        <taxon>Dikarya</taxon>
        <taxon>Ascomycota</taxon>
        <taxon>Pezizomycotina</taxon>
        <taxon>Sordariomycetes</taxon>
        <taxon>Hypocreomycetidae</taxon>
        <taxon>Glomerellales</taxon>
        <taxon>Glomerellaceae</taxon>
        <taxon>Colletotrichum</taxon>
        <taxon>Colletotrichum gloeosporioides species complex</taxon>
    </lineage>
</organism>
<dbReference type="GO" id="GO:0004672">
    <property type="term" value="F:protein kinase activity"/>
    <property type="evidence" value="ECO:0007669"/>
    <property type="project" value="InterPro"/>
</dbReference>
<dbReference type="InterPro" id="IPR010730">
    <property type="entry name" value="HET"/>
</dbReference>
<dbReference type="PROSITE" id="PS50011">
    <property type="entry name" value="PROTEIN_KINASE_DOM"/>
    <property type="match status" value="1"/>
</dbReference>
<reference evidence="3" key="2">
    <citation type="submission" date="2020-03" db="EMBL/GenBank/DDBJ databases">
        <authorList>
            <person name="Fu F.-F."/>
            <person name="Chen J."/>
        </authorList>
    </citation>
    <scope>NUCLEOTIDE SEQUENCE</scope>
    <source>
        <strain evidence="3">Lc1</strain>
    </source>
</reference>
<reference evidence="3" key="1">
    <citation type="journal article" date="2020" name="Phytopathology">
        <title>Genome sequence and comparative analysis of Colletotrichum gloeosporioides isolated from Liriodendron leaves.</title>
        <authorList>
            <person name="Fu F.F."/>
            <person name="Hao Z."/>
            <person name="Wang P."/>
            <person name="Lu Y."/>
            <person name="Xue L.J."/>
            <person name="Wei G."/>
            <person name="Tian Y."/>
            <person name="Baishi H."/>
            <person name="Xu H."/>
            <person name="Shi J."/>
            <person name="Cheng T."/>
            <person name="Wang G."/>
            <person name="Yi Y."/>
            <person name="Chen J."/>
        </authorList>
    </citation>
    <scope>NUCLEOTIDE SEQUENCE</scope>
    <source>
        <strain evidence="3">Lc1</strain>
    </source>
</reference>
<dbReference type="Proteomes" id="UP000613401">
    <property type="component" value="Unassembled WGS sequence"/>
</dbReference>
<dbReference type="GO" id="GO:0005524">
    <property type="term" value="F:ATP binding"/>
    <property type="evidence" value="ECO:0007669"/>
    <property type="project" value="InterPro"/>
</dbReference>
<proteinExistence type="predicted"/>
<name>A0A8H4C7E9_COLGL</name>
<evidence type="ECO:0000313" key="3">
    <source>
        <dbReference type="EMBL" id="KAF3798774.1"/>
    </source>
</evidence>